<sequence length="104" mass="12198">MTIWDSICHLQWFKYTLTILFLNKNDLFEKKIPHSDIKNFFLDFDGRDYFKHCFSKLATKAGRHKEREIYIHITTANDTAMLWVVMAAVEGIILQSSLTNATLL</sequence>
<accession>A0A2H3BCD2</accession>
<evidence type="ECO:0000256" key="1">
    <source>
        <dbReference type="ARBA" id="ARBA00022723"/>
    </source>
</evidence>
<dbReference type="PANTHER" id="PTHR10218:SF242">
    <property type="entry name" value="GUANINE NUCLEOTIDE-BINDING PROTEIN ALPHA-1 SUBUNIT"/>
    <property type="match status" value="1"/>
</dbReference>
<name>A0A2H3BCD2_9AGAR</name>
<organism evidence="6 7">
    <name type="scientific">Armillaria solidipes</name>
    <dbReference type="NCBI Taxonomy" id="1076256"/>
    <lineage>
        <taxon>Eukaryota</taxon>
        <taxon>Fungi</taxon>
        <taxon>Dikarya</taxon>
        <taxon>Basidiomycota</taxon>
        <taxon>Agaricomycotina</taxon>
        <taxon>Agaricomycetes</taxon>
        <taxon>Agaricomycetidae</taxon>
        <taxon>Agaricales</taxon>
        <taxon>Marasmiineae</taxon>
        <taxon>Physalacriaceae</taxon>
        <taxon>Armillaria</taxon>
    </lineage>
</organism>
<evidence type="ECO:0000256" key="3">
    <source>
        <dbReference type="ARBA" id="ARBA00023134"/>
    </source>
</evidence>
<dbReference type="Gene3D" id="3.40.50.300">
    <property type="entry name" value="P-loop containing nucleotide triphosphate hydrolases"/>
    <property type="match status" value="1"/>
</dbReference>
<evidence type="ECO:0000256" key="5">
    <source>
        <dbReference type="PIRSR" id="PIRSR601019-1"/>
    </source>
</evidence>
<reference evidence="7" key="1">
    <citation type="journal article" date="2017" name="Nat. Ecol. Evol.">
        <title>Genome expansion and lineage-specific genetic innovations in the forest pathogenic fungi Armillaria.</title>
        <authorList>
            <person name="Sipos G."/>
            <person name="Prasanna A.N."/>
            <person name="Walter M.C."/>
            <person name="O'Connor E."/>
            <person name="Balint B."/>
            <person name="Krizsan K."/>
            <person name="Kiss B."/>
            <person name="Hess J."/>
            <person name="Varga T."/>
            <person name="Slot J."/>
            <person name="Riley R."/>
            <person name="Boka B."/>
            <person name="Rigling D."/>
            <person name="Barry K."/>
            <person name="Lee J."/>
            <person name="Mihaltcheva S."/>
            <person name="LaButti K."/>
            <person name="Lipzen A."/>
            <person name="Waldron R."/>
            <person name="Moloney N.M."/>
            <person name="Sperisen C."/>
            <person name="Kredics L."/>
            <person name="Vagvoelgyi C."/>
            <person name="Patrignani A."/>
            <person name="Fitzpatrick D."/>
            <person name="Nagy I."/>
            <person name="Doyle S."/>
            <person name="Anderson J.B."/>
            <person name="Grigoriev I.V."/>
            <person name="Gueldener U."/>
            <person name="Muensterkoetter M."/>
            <person name="Nagy L.G."/>
        </authorList>
    </citation>
    <scope>NUCLEOTIDE SEQUENCE [LARGE SCALE GENOMIC DNA]</scope>
    <source>
        <strain evidence="7">28-4</strain>
    </source>
</reference>
<dbReference type="GO" id="GO:0005525">
    <property type="term" value="F:GTP binding"/>
    <property type="evidence" value="ECO:0007669"/>
    <property type="project" value="UniProtKB-KW"/>
</dbReference>
<feature type="binding site" evidence="5">
    <location>
        <position position="76"/>
    </location>
    <ligand>
        <name>GTP</name>
        <dbReference type="ChEBI" id="CHEBI:37565"/>
    </ligand>
</feature>
<dbReference type="GO" id="GO:0007186">
    <property type="term" value="P:G protein-coupled receptor signaling pathway"/>
    <property type="evidence" value="ECO:0007669"/>
    <property type="project" value="InterPro"/>
</dbReference>
<dbReference type="InterPro" id="IPR001019">
    <property type="entry name" value="Gprotein_alpha_su"/>
</dbReference>
<dbReference type="SUPFAM" id="SSF52540">
    <property type="entry name" value="P-loop containing nucleoside triphosphate hydrolases"/>
    <property type="match status" value="1"/>
</dbReference>
<dbReference type="Proteomes" id="UP000218334">
    <property type="component" value="Unassembled WGS sequence"/>
</dbReference>
<keyword evidence="1" id="KW-0479">Metal-binding</keyword>
<gene>
    <name evidence="6" type="ORF">ARMSODRAFT_1004822</name>
</gene>
<dbReference type="AlphaFoldDB" id="A0A2H3BCD2"/>
<dbReference type="GO" id="GO:0003924">
    <property type="term" value="F:GTPase activity"/>
    <property type="evidence" value="ECO:0007669"/>
    <property type="project" value="InterPro"/>
</dbReference>
<dbReference type="Pfam" id="PF00503">
    <property type="entry name" value="G-alpha"/>
    <property type="match status" value="1"/>
</dbReference>
<keyword evidence="2 5" id="KW-0547">Nucleotide-binding</keyword>
<dbReference type="GO" id="GO:0001664">
    <property type="term" value="F:G protein-coupled receptor binding"/>
    <property type="evidence" value="ECO:0007669"/>
    <property type="project" value="TreeGrafter"/>
</dbReference>
<dbReference type="GO" id="GO:0005834">
    <property type="term" value="C:heterotrimeric G-protein complex"/>
    <property type="evidence" value="ECO:0007669"/>
    <property type="project" value="TreeGrafter"/>
</dbReference>
<protein>
    <submittedName>
        <fullName evidence="6">Guanine nucleotide binding protein, alpha subunit</fullName>
    </submittedName>
</protein>
<dbReference type="FunFam" id="3.40.50.300:FF:000692">
    <property type="entry name" value="Guanine nucleotide-binding protein subunit alpha"/>
    <property type="match status" value="1"/>
</dbReference>
<evidence type="ECO:0000256" key="4">
    <source>
        <dbReference type="ARBA" id="ARBA00023224"/>
    </source>
</evidence>
<keyword evidence="3 5" id="KW-0342">GTP-binding</keyword>
<dbReference type="GO" id="GO:0005737">
    <property type="term" value="C:cytoplasm"/>
    <property type="evidence" value="ECO:0007669"/>
    <property type="project" value="TreeGrafter"/>
</dbReference>
<evidence type="ECO:0000313" key="6">
    <source>
        <dbReference type="EMBL" id="PBK68531.1"/>
    </source>
</evidence>
<dbReference type="GO" id="GO:0000750">
    <property type="term" value="P:pheromone-dependent signal transduction involved in conjugation with cellular fusion"/>
    <property type="evidence" value="ECO:0007669"/>
    <property type="project" value="TreeGrafter"/>
</dbReference>
<dbReference type="InterPro" id="IPR027417">
    <property type="entry name" value="P-loop_NTPase"/>
</dbReference>
<keyword evidence="7" id="KW-1185">Reference proteome</keyword>
<evidence type="ECO:0000313" key="7">
    <source>
        <dbReference type="Proteomes" id="UP000218334"/>
    </source>
</evidence>
<dbReference type="EMBL" id="KZ293432">
    <property type="protein sequence ID" value="PBK68531.1"/>
    <property type="molecule type" value="Genomic_DNA"/>
</dbReference>
<dbReference type="PANTHER" id="PTHR10218">
    <property type="entry name" value="GTP-BINDING PROTEIN ALPHA SUBUNIT"/>
    <property type="match status" value="1"/>
</dbReference>
<dbReference type="STRING" id="1076256.A0A2H3BCD2"/>
<dbReference type="PROSITE" id="PS51882">
    <property type="entry name" value="G_ALPHA"/>
    <property type="match status" value="1"/>
</dbReference>
<keyword evidence="4" id="KW-0807">Transducer</keyword>
<evidence type="ECO:0000256" key="2">
    <source>
        <dbReference type="ARBA" id="ARBA00022741"/>
    </source>
</evidence>
<dbReference type="GO" id="GO:0031683">
    <property type="term" value="F:G-protein beta/gamma-subunit complex binding"/>
    <property type="evidence" value="ECO:0007669"/>
    <property type="project" value="InterPro"/>
</dbReference>
<dbReference type="GO" id="GO:0046872">
    <property type="term" value="F:metal ion binding"/>
    <property type="evidence" value="ECO:0007669"/>
    <property type="project" value="UniProtKB-KW"/>
</dbReference>
<proteinExistence type="predicted"/>
<feature type="binding site" evidence="5">
    <location>
        <begin position="23"/>
        <end position="26"/>
    </location>
    <ligand>
        <name>GTP</name>
        <dbReference type="ChEBI" id="CHEBI:37565"/>
    </ligand>
</feature>